<keyword evidence="4 9" id="KW-0949">S-adenosyl-L-methionine</keyword>
<feature type="domain" description="Radical SAM core" evidence="11">
    <location>
        <begin position="24"/>
        <end position="266"/>
    </location>
</feature>
<dbReference type="SMART" id="SM00729">
    <property type="entry name" value="Elp3"/>
    <property type="match status" value="1"/>
</dbReference>
<comment type="function">
    <text evidence="9">Probably acts as a heme chaperone, transferring heme to an unknown acceptor. Binds one molecule of heme per monomer, possibly covalently. Binds 1 [4Fe-4S] cluster. The cluster is coordinated with 3 cysteines and an exchangeable S-adenosyl-L-methionine.</text>
</comment>
<dbReference type="GO" id="GO:0051539">
    <property type="term" value="F:4 iron, 4 sulfur cluster binding"/>
    <property type="evidence" value="ECO:0007669"/>
    <property type="project" value="UniProtKB-UniRule"/>
</dbReference>
<dbReference type="STRING" id="1912961.BU204_04650"/>
<dbReference type="Pfam" id="PF04055">
    <property type="entry name" value="Radical_SAM"/>
    <property type="match status" value="1"/>
</dbReference>
<proteinExistence type="inferred from homology"/>
<dbReference type="GO" id="GO:0004109">
    <property type="term" value="F:coproporphyrinogen oxidase activity"/>
    <property type="evidence" value="ECO:0007669"/>
    <property type="project" value="InterPro"/>
</dbReference>
<evidence type="ECO:0000259" key="11">
    <source>
        <dbReference type="PROSITE" id="PS51918"/>
    </source>
</evidence>
<dbReference type="Proteomes" id="UP000185596">
    <property type="component" value="Unassembled WGS sequence"/>
</dbReference>
<dbReference type="SFLD" id="SFLDG01065">
    <property type="entry name" value="anaerobic_coproporphyrinogen-I"/>
    <property type="match status" value="1"/>
</dbReference>
<dbReference type="CDD" id="cd01335">
    <property type="entry name" value="Radical_SAM"/>
    <property type="match status" value="1"/>
</dbReference>
<dbReference type="RefSeq" id="WP_075124275.1">
    <property type="nucleotide sequence ID" value="NZ_MSIE01000005.1"/>
</dbReference>
<dbReference type="SFLD" id="SFLDF00562">
    <property type="entry name" value="HemN-like__clustered_with_heat"/>
    <property type="match status" value="1"/>
</dbReference>
<gene>
    <name evidence="12" type="ORF">BU204_04650</name>
</gene>
<reference evidence="12 13" key="1">
    <citation type="submission" date="2016-12" db="EMBL/GenBank/DDBJ databases">
        <title>The draft genome sequence of Actinophytocola sp. 11-183.</title>
        <authorList>
            <person name="Wang W."/>
            <person name="Yuan L."/>
        </authorList>
    </citation>
    <scope>NUCLEOTIDE SEQUENCE [LARGE SCALE GENOMIC DNA]</scope>
    <source>
        <strain evidence="12 13">11-183</strain>
    </source>
</reference>
<evidence type="ECO:0000256" key="8">
    <source>
        <dbReference type="ARBA" id="ARBA00023186"/>
    </source>
</evidence>
<evidence type="ECO:0000256" key="5">
    <source>
        <dbReference type="ARBA" id="ARBA00022723"/>
    </source>
</evidence>
<dbReference type="PANTHER" id="PTHR13932:SF5">
    <property type="entry name" value="RADICAL S-ADENOSYL METHIONINE DOMAIN-CONTAINING PROTEIN 1, MITOCHONDRIAL"/>
    <property type="match status" value="1"/>
</dbReference>
<dbReference type="AlphaFoldDB" id="A0A1Q8CWP5"/>
<evidence type="ECO:0000256" key="3">
    <source>
        <dbReference type="ARBA" id="ARBA00022617"/>
    </source>
</evidence>
<accession>A0A1Q8CWP5</accession>
<evidence type="ECO:0000256" key="6">
    <source>
        <dbReference type="ARBA" id="ARBA00023004"/>
    </source>
</evidence>
<evidence type="ECO:0000256" key="10">
    <source>
        <dbReference type="SAM" id="MobiDB-lite"/>
    </source>
</evidence>
<dbReference type="InterPro" id="IPR034505">
    <property type="entry name" value="Coproporphyrinogen-III_oxidase"/>
</dbReference>
<dbReference type="InterPro" id="IPR006638">
    <property type="entry name" value="Elp3/MiaA/NifB-like_rSAM"/>
</dbReference>
<evidence type="ECO:0000313" key="12">
    <source>
        <dbReference type="EMBL" id="OLF18791.1"/>
    </source>
</evidence>
<sequence length="410" mass="43435">MPSALPDGDAAPPDGTLPESALRGLGRRPFGVYVHVPFCATRCGYCDFNTYTAAELATSPASPRSWLDGVRRELELAARVLGDPPPADTVFVGGGTPSLLGEKGLADVLDAVRAGVGLAPDAEVTTESNPESTSPAFFAGIREAGFTRVSLGMQSAASHVLAVLDRTHTPGRAVAAAREAAAAGFEHVNLDLIYGTPGEREEDLAASLAAVLEAGVDHVSAYALIVEEGTALARRVSRGELPAPADDVLAQRYEQVDAALSAAGLHWYEVSNWAAGLAAWCRHNLGYWRGADWWGVGPGAHSHVGGVRWWNVRHPARYSEALAEGRSPAAAREVLSEEERHLERVMLELRLVDGLVVDALEPEARREATRAAAEGLLDAAALEGVNGRFGRCVLTPRGRLLADAVVRRLT</sequence>
<keyword evidence="13" id="KW-1185">Reference proteome</keyword>
<dbReference type="SFLD" id="SFLDS00029">
    <property type="entry name" value="Radical_SAM"/>
    <property type="match status" value="1"/>
</dbReference>
<dbReference type="EMBL" id="MSIE01000005">
    <property type="protein sequence ID" value="OLF18791.1"/>
    <property type="molecule type" value="Genomic_DNA"/>
</dbReference>
<keyword evidence="5 9" id="KW-0479">Metal-binding</keyword>
<comment type="caution">
    <text evidence="12">The sequence shown here is derived from an EMBL/GenBank/DDBJ whole genome shotgun (WGS) entry which is preliminary data.</text>
</comment>
<evidence type="ECO:0000313" key="13">
    <source>
        <dbReference type="Proteomes" id="UP000185596"/>
    </source>
</evidence>
<comment type="similarity">
    <text evidence="1">Belongs to the anaerobic coproporphyrinogen-III oxidase family. HemW subfamily.</text>
</comment>
<dbReference type="SUPFAM" id="SSF102114">
    <property type="entry name" value="Radical SAM enzymes"/>
    <property type="match status" value="1"/>
</dbReference>
<comment type="subcellular location">
    <subcellularLocation>
        <location evidence="9">Cytoplasm</location>
    </subcellularLocation>
</comment>
<keyword evidence="9" id="KW-0963">Cytoplasm</keyword>
<dbReference type="InterPro" id="IPR007197">
    <property type="entry name" value="rSAM"/>
</dbReference>
<dbReference type="GO" id="GO:0006779">
    <property type="term" value="P:porphyrin-containing compound biosynthetic process"/>
    <property type="evidence" value="ECO:0007669"/>
    <property type="project" value="InterPro"/>
</dbReference>
<dbReference type="InterPro" id="IPR004559">
    <property type="entry name" value="HemW-like"/>
</dbReference>
<evidence type="ECO:0000256" key="1">
    <source>
        <dbReference type="ARBA" id="ARBA00006100"/>
    </source>
</evidence>
<dbReference type="InterPro" id="IPR013785">
    <property type="entry name" value="Aldolase_TIM"/>
</dbReference>
<keyword evidence="9" id="KW-0004">4Fe-4S</keyword>
<dbReference type="NCBIfam" id="TIGR00539">
    <property type="entry name" value="hemN_rel"/>
    <property type="match status" value="1"/>
</dbReference>
<dbReference type="SFLD" id="SFLDG01082">
    <property type="entry name" value="B12-binding_domain_containing"/>
    <property type="match status" value="1"/>
</dbReference>
<protein>
    <recommendedName>
        <fullName evidence="2 9">Heme chaperone HemW</fullName>
    </recommendedName>
</protein>
<keyword evidence="3 9" id="KW-0349">Heme</keyword>
<name>A0A1Q8CWP5_9PSEU</name>
<dbReference type="InterPro" id="IPR058240">
    <property type="entry name" value="rSAM_sf"/>
</dbReference>
<evidence type="ECO:0000256" key="2">
    <source>
        <dbReference type="ARBA" id="ARBA00017228"/>
    </source>
</evidence>
<evidence type="ECO:0000256" key="9">
    <source>
        <dbReference type="RuleBase" id="RU364116"/>
    </source>
</evidence>
<dbReference type="PANTHER" id="PTHR13932">
    <property type="entry name" value="COPROPORPHYRINIGEN III OXIDASE"/>
    <property type="match status" value="1"/>
</dbReference>
<dbReference type="Gene3D" id="3.20.20.70">
    <property type="entry name" value="Aldolase class I"/>
    <property type="match status" value="1"/>
</dbReference>
<dbReference type="SFLD" id="SFLDF00288">
    <property type="entry name" value="HemN-like__clustered_with_nucl"/>
    <property type="match status" value="1"/>
</dbReference>
<keyword evidence="6 9" id="KW-0408">Iron</keyword>
<organism evidence="12 13">
    <name type="scientific">Actinophytocola xanthii</name>
    <dbReference type="NCBI Taxonomy" id="1912961"/>
    <lineage>
        <taxon>Bacteria</taxon>
        <taxon>Bacillati</taxon>
        <taxon>Actinomycetota</taxon>
        <taxon>Actinomycetes</taxon>
        <taxon>Pseudonocardiales</taxon>
        <taxon>Pseudonocardiaceae</taxon>
    </lineage>
</organism>
<dbReference type="OrthoDB" id="9808022at2"/>
<dbReference type="GO" id="GO:0005737">
    <property type="term" value="C:cytoplasm"/>
    <property type="evidence" value="ECO:0007669"/>
    <property type="project" value="UniProtKB-SubCell"/>
</dbReference>
<evidence type="ECO:0000256" key="4">
    <source>
        <dbReference type="ARBA" id="ARBA00022691"/>
    </source>
</evidence>
<keyword evidence="8 9" id="KW-0143">Chaperone</keyword>
<feature type="region of interest" description="Disordered" evidence="10">
    <location>
        <begin position="1"/>
        <end position="22"/>
    </location>
</feature>
<evidence type="ECO:0000256" key="7">
    <source>
        <dbReference type="ARBA" id="ARBA00023014"/>
    </source>
</evidence>
<dbReference type="GO" id="GO:0046872">
    <property type="term" value="F:metal ion binding"/>
    <property type="evidence" value="ECO:0007669"/>
    <property type="project" value="UniProtKB-UniRule"/>
</dbReference>
<keyword evidence="7 9" id="KW-0411">Iron-sulfur</keyword>
<dbReference type="PROSITE" id="PS51918">
    <property type="entry name" value="RADICAL_SAM"/>
    <property type="match status" value="1"/>
</dbReference>